<dbReference type="Pfam" id="PF13751">
    <property type="entry name" value="DDE_Tnp_1_6"/>
    <property type="match status" value="1"/>
</dbReference>
<feature type="domain" description="Transposase InsH N-terminal" evidence="1">
    <location>
        <begin position="18"/>
        <end position="110"/>
    </location>
</feature>
<evidence type="ECO:0000259" key="2">
    <source>
        <dbReference type="Pfam" id="PF13751"/>
    </source>
</evidence>
<evidence type="ECO:0000313" key="4">
    <source>
        <dbReference type="Proteomes" id="UP000464754"/>
    </source>
</evidence>
<dbReference type="InterPro" id="IPR008490">
    <property type="entry name" value="Transposase_InsH_N"/>
</dbReference>
<dbReference type="PANTHER" id="PTHR33408">
    <property type="entry name" value="TRANSPOSASE"/>
    <property type="match status" value="1"/>
</dbReference>
<name>A0A6N4TLT6_9FIRM</name>
<accession>A0A6N4TLT6</accession>
<dbReference type="KEGG" id="aarg:Aargi30884_26810"/>
<protein>
    <submittedName>
        <fullName evidence="3">Transposase</fullName>
    </submittedName>
</protein>
<dbReference type="EMBL" id="AP019695">
    <property type="protein sequence ID" value="BBK23778.1"/>
    <property type="molecule type" value="Genomic_DNA"/>
</dbReference>
<dbReference type="AlphaFoldDB" id="A0A6N4TLT6"/>
<dbReference type="Proteomes" id="UP000464754">
    <property type="component" value="Chromosome"/>
</dbReference>
<evidence type="ECO:0000259" key="1">
    <source>
        <dbReference type="Pfam" id="PF05598"/>
    </source>
</evidence>
<dbReference type="NCBIfam" id="NF033551">
    <property type="entry name" value="transpos_IS1182"/>
    <property type="match status" value="1"/>
</dbReference>
<dbReference type="PANTHER" id="PTHR33408:SF2">
    <property type="entry name" value="TRANSPOSASE DDE DOMAIN-CONTAINING PROTEIN"/>
    <property type="match status" value="1"/>
</dbReference>
<evidence type="ECO:0000313" key="3">
    <source>
        <dbReference type="EMBL" id="BBK23778.1"/>
    </source>
</evidence>
<organism evidence="3 4">
    <name type="scientific">Amedibacterium intestinale</name>
    <dbReference type="NCBI Taxonomy" id="2583452"/>
    <lineage>
        <taxon>Bacteria</taxon>
        <taxon>Bacillati</taxon>
        <taxon>Bacillota</taxon>
        <taxon>Erysipelotrichia</taxon>
        <taxon>Erysipelotrichales</taxon>
        <taxon>Erysipelotrichaceae</taxon>
        <taxon>Amedibacterium</taxon>
    </lineage>
</organism>
<dbReference type="Pfam" id="PF05598">
    <property type="entry name" value="DUF772"/>
    <property type="match status" value="1"/>
</dbReference>
<dbReference type="RefSeq" id="WP_163052438.1">
    <property type="nucleotide sequence ID" value="NZ_AP019695.1"/>
</dbReference>
<feature type="domain" description="Transposase DDE" evidence="2">
    <location>
        <begin position="337"/>
        <end position="456"/>
    </location>
</feature>
<keyword evidence="4" id="KW-1185">Reference proteome</keyword>
<gene>
    <name evidence="3" type="ORF">Aargi30884_26810</name>
</gene>
<dbReference type="InterPro" id="IPR025668">
    <property type="entry name" value="Tnp_DDE_dom"/>
</dbReference>
<proteinExistence type="predicted"/>
<dbReference type="InterPro" id="IPR047629">
    <property type="entry name" value="IS1182_transpos"/>
</dbReference>
<sequence length="497" mass="59012">MAMTRRNNKNDSIILNTIEELVPQDHDVRMLDNCIDWSFIYPLVENLYSDVGRPSIDPVVLFKMIFINIIFGLGSMRKTCKEIQVNLAYRWFLGISMDEKVPNYSIWSQNYIRRYSNSEVFEKIFDQILKQAISYGFVDMETVYGDSTHQKANANKNKYTDEEVEIMKKIYENDLLDEINRDREEHGKKPIKKNEKEELNFDEETGKLKRDIQTKHIKISKTDSESGCFHKGEKEKCFAYSHQTFCDRNGFVLASVCVAGNVHDSVSFFSAYKVLNDKYMDQIKNVCLDAGYITPAICKTILENGQKMYAPYKRPMTKKGYYKKYEYVYDEGYDCYLCPNNKVLSYSTTNKLGYKEYKSNPKDCENCPLREKCTSSKNFQKVVTRHVWEEYREEVMDEIRHTPEWKEIYPRRKESIERVFADCKEHHTLRYTRLRGLQKNQHQSLMIFACYNLKRMSRWRWKSISKTVQNLIKSTILNYFKKKEKRYLFISTTLSTI</sequence>
<reference evidence="4" key="1">
    <citation type="submission" date="2019-05" db="EMBL/GenBank/DDBJ databases">
        <title>Complete genome sequencing of Absiella argi strain JCM 30884.</title>
        <authorList>
            <person name="Sakamoto M."/>
            <person name="Murakami T."/>
            <person name="Mori H."/>
        </authorList>
    </citation>
    <scope>NUCLEOTIDE SEQUENCE [LARGE SCALE GENOMIC DNA]</scope>
    <source>
        <strain evidence="4">JCM 30884</strain>
    </source>
</reference>